<dbReference type="OMA" id="KQPCSTD"/>
<dbReference type="Pfam" id="PF09673">
    <property type="entry name" value="TrbC_Ftype"/>
    <property type="match status" value="1"/>
</dbReference>
<gene>
    <name evidence="1" type="primary">trbC</name>
</gene>
<dbReference type="EMBL" id="KY555069">
    <property type="protein sequence ID" value="ASD49228.1"/>
    <property type="molecule type" value="Genomic_DNA"/>
</dbReference>
<dbReference type="InterPro" id="IPR014113">
    <property type="entry name" value="T4SS_TrbC_subgr"/>
</dbReference>
<protein>
    <submittedName>
        <fullName evidence="1">IncF plasmid conjugative transfer protein TrbC</fullName>
    </submittedName>
</protein>
<dbReference type="InterPro" id="IPR019106">
    <property type="entry name" value="T4SS_TrbC"/>
</dbReference>
<reference evidence="1" key="1">
    <citation type="submission" date="2017-01" db="EMBL/GenBank/DDBJ databases">
        <title>Plasmid composition in Aeromonas salmonicida subsp. salmonicida 01-B526 unravels unsuspected type three secretion system loss patterns.</title>
        <authorList>
            <person name="Tanaka K.H."/>
            <person name="Vincent A.T."/>
            <person name="Emond-Rheault J.-G."/>
            <person name="Adamczuk M."/>
            <person name="Frenette M."/>
            <person name="Charette S.J."/>
        </authorList>
    </citation>
    <scope>NUCLEOTIDE SEQUENCE</scope>
    <source>
        <strain evidence="1">01-B526</strain>
        <plasmid evidence="1">pAsa5</plasmid>
    </source>
</reference>
<geneLocation type="plasmid" evidence="1">
    <name>pAsa5</name>
</geneLocation>
<keyword evidence="1" id="KW-0614">Plasmid</keyword>
<organism evidence="1">
    <name type="scientific">Aeromonas salmonicida subsp. salmonicida</name>
    <dbReference type="NCBI Taxonomy" id="29491"/>
    <lineage>
        <taxon>Bacteria</taxon>
        <taxon>Pseudomonadati</taxon>
        <taxon>Pseudomonadota</taxon>
        <taxon>Gammaproteobacteria</taxon>
        <taxon>Aeromonadales</taxon>
        <taxon>Aeromonadaceae</taxon>
        <taxon>Aeromonas</taxon>
    </lineage>
</organism>
<name>A0A1Q4MF55_AERSS</name>
<sequence length="202" mass="21911">MRTYVLSALLILLASPLQASELTAVDTQRFIDDLIANPPSPEQMQQATALGHQANQRQLPENTEWANQLARQRDLQTPQGKPTPQAFYFVSFSIPEEGLKRLILDADAFGIPATLRGMVKGDMRETANAVLRLVNEDKRGGVQIDPKSFGTYGINAVPALVVTCNGQYDRIAGNLALREALTKIAESGDCADTAKAILAAHP</sequence>
<dbReference type="RefSeq" id="WP_005320896.1">
    <property type="nucleotide sequence ID" value="NZ_CDDW01000126.1"/>
</dbReference>
<dbReference type="NCBIfam" id="TIGR02742">
    <property type="entry name" value="TrbC_Ftype"/>
    <property type="match status" value="1"/>
</dbReference>
<accession>A0A1Q4MF55</accession>
<evidence type="ECO:0000313" key="1">
    <source>
        <dbReference type="EMBL" id="ASD49228.1"/>
    </source>
</evidence>
<proteinExistence type="predicted"/>
<dbReference type="AlphaFoldDB" id="A0A1Q4MF55"/>